<evidence type="ECO:0000313" key="1">
    <source>
        <dbReference type="EMBL" id="MPN30557.1"/>
    </source>
</evidence>
<sequence>MARRLGLEAWGVAAEGPGYAGQGMREVREVLARNKDFFMAVLQPAPTYLGQAIPVSGDGDATND</sequence>
<proteinExistence type="predicted"/>
<dbReference type="EMBL" id="VSSQ01081711">
    <property type="protein sequence ID" value="MPN30557.1"/>
    <property type="molecule type" value="Genomic_DNA"/>
</dbReference>
<name>A0A645GUY5_9ZZZZ</name>
<reference evidence="1" key="1">
    <citation type="submission" date="2019-08" db="EMBL/GenBank/DDBJ databases">
        <authorList>
            <person name="Kucharzyk K."/>
            <person name="Murdoch R.W."/>
            <person name="Higgins S."/>
            <person name="Loffler F."/>
        </authorList>
    </citation>
    <scope>NUCLEOTIDE SEQUENCE</scope>
</reference>
<accession>A0A645GUY5</accession>
<gene>
    <name evidence="1" type="ORF">SDC9_178028</name>
</gene>
<comment type="caution">
    <text evidence="1">The sequence shown here is derived from an EMBL/GenBank/DDBJ whole genome shotgun (WGS) entry which is preliminary data.</text>
</comment>
<protein>
    <submittedName>
        <fullName evidence="1">Uncharacterized protein</fullName>
    </submittedName>
</protein>
<organism evidence="1">
    <name type="scientific">bioreactor metagenome</name>
    <dbReference type="NCBI Taxonomy" id="1076179"/>
    <lineage>
        <taxon>unclassified sequences</taxon>
        <taxon>metagenomes</taxon>
        <taxon>ecological metagenomes</taxon>
    </lineage>
</organism>
<dbReference type="AlphaFoldDB" id="A0A645GUY5"/>